<dbReference type="Proteomes" id="UP000632195">
    <property type="component" value="Unassembled WGS sequence"/>
</dbReference>
<keyword evidence="6 7" id="KW-0472">Membrane</keyword>
<proteinExistence type="predicted"/>
<evidence type="ECO:0000256" key="3">
    <source>
        <dbReference type="ARBA" id="ARBA00022475"/>
    </source>
</evidence>
<dbReference type="EMBL" id="BMNY01000001">
    <property type="protein sequence ID" value="GGM74584.1"/>
    <property type="molecule type" value="Genomic_DNA"/>
</dbReference>
<evidence type="ECO:0000256" key="6">
    <source>
        <dbReference type="ARBA" id="ARBA00023136"/>
    </source>
</evidence>
<feature type="transmembrane region" description="Helical" evidence="7">
    <location>
        <begin position="7"/>
        <end position="28"/>
    </location>
</feature>
<dbReference type="PROSITE" id="PS50850">
    <property type="entry name" value="MFS"/>
    <property type="match status" value="1"/>
</dbReference>
<feature type="transmembrane region" description="Helical" evidence="7">
    <location>
        <begin position="260"/>
        <end position="285"/>
    </location>
</feature>
<dbReference type="AlphaFoldDB" id="A0AA37BRG7"/>
<feature type="domain" description="Major facilitator superfamily (MFS) profile" evidence="8">
    <location>
        <begin position="7"/>
        <end position="468"/>
    </location>
</feature>
<dbReference type="InterPro" id="IPR020846">
    <property type="entry name" value="MFS_dom"/>
</dbReference>
<keyword evidence="4 7" id="KW-0812">Transmembrane</keyword>
<feature type="transmembrane region" description="Helical" evidence="7">
    <location>
        <begin position="324"/>
        <end position="344"/>
    </location>
</feature>
<keyword evidence="3" id="KW-1003">Cell membrane</keyword>
<dbReference type="SUPFAM" id="SSF103473">
    <property type="entry name" value="MFS general substrate transporter"/>
    <property type="match status" value="1"/>
</dbReference>
<accession>A0AA37BRG7</accession>
<evidence type="ECO:0000256" key="7">
    <source>
        <dbReference type="SAM" id="Phobius"/>
    </source>
</evidence>
<evidence type="ECO:0000256" key="2">
    <source>
        <dbReference type="ARBA" id="ARBA00022448"/>
    </source>
</evidence>
<feature type="transmembrane region" description="Helical" evidence="7">
    <location>
        <begin position="350"/>
        <end position="369"/>
    </location>
</feature>
<feature type="transmembrane region" description="Helical" evidence="7">
    <location>
        <begin position="162"/>
        <end position="180"/>
    </location>
</feature>
<evidence type="ECO:0000256" key="1">
    <source>
        <dbReference type="ARBA" id="ARBA00004651"/>
    </source>
</evidence>
<feature type="transmembrane region" description="Helical" evidence="7">
    <location>
        <begin position="444"/>
        <end position="464"/>
    </location>
</feature>
<evidence type="ECO:0000313" key="9">
    <source>
        <dbReference type="EMBL" id="GGM74584.1"/>
    </source>
</evidence>
<evidence type="ECO:0000259" key="8">
    <source>
        <dbReference type="PROSITE" id="PS50850"/>
    </source>
</evidence>
<keyword evidence="10" id="KW-1185">Reference proteome</keyword>
<dbReference type="Gene3D" id="1.20.1250.20">
    <property type="entry name" value="MFS general substrate transporter like domains"/>
    <property type="match status" value="1"/>
</dbReference>
<feature type="transmembrane region" description="Helical" evidence="7">
    <location>
        <begin position="40"/>
        <end position="61"/>
    </location>
</feature>
<reference evidence="9" key="1">
    <citation type="journal article" date="2014" name="Int. J. Syst. Evol. Microbiol.">
        <title>Complete genome sequence of Corynebacterium casei LMG S-19264T (=DSM 44701T), isolated from a smear-ripened cheese.</title>
        <authorList>
            <consortium name="US DOE Joint Genome Institute (JGI-PGF)"/>
            <person name="Walter F."/>
            <person name="Albersmeier A."/>
            <person name="Kalinowski J."/>
            <person name="Ruckert C."/>
        </authorList>
    </citation>
    <scope>NUCLEOTIDE SEQUENCE</scope>
    <source>
        <strain evidence="9">JCM 13583</strain>
    </source>
</reference>
<protein>
    <submittedName>
        <fullName evidence="9">MFS transporter</fullName>
    </submittedName>
</protein>
<feature type="transmembrane region" description="Helical" evidence="7">
    <location>
        <begin position="291"/>
        <end position="312"/>
    </location>
</feature>
<gene>
    <name evidence="9" type="ORF">GCM10007108_10660</name>
</gene>
<dbReference type="Gene3D" id="1.20.1720.10">
    <property type="entry name" value="Multidrug resistance protein D"/>
    <property type="match status" value="1"/>
</dbReference>
<feature type="transmembrane region" description="Helical" evidence="7">
    <location>
        <begin position="73"/>
        <end position="92"/>
    </location>
</feature>
<feature type="transmembrane region" description="Helical" evidence="7">
    <location>
        <begin position="390"/>
        <end position="414"/>
    </location>
</feature>
<dbReference type="InterPro" id="IPR011701">
    <property type="entry name" value="MFS"/>
</dbReference>
<reference evidence="9" key="2">
    <citation type="submission" date="2022-09" db="EMBL/GenBank/DDBJ databases">
        <authorList>
            <person name="Sun Q."/>
            <person name="Ohkuma M."/>
        </authorList>
    </citation>
    <scope>NUCLEOTIDE SEQUENCE</scope>
    <source>
        <strain evidence="9">JCM 13583</strain>
    </source>
</reference>
<feature type="transmembrane region" description="Helical" evidence="7">
    <location>
        <begin position="131"/>
        <end position="156"/>
    </location>
</feature>
<dbReference type="PRINTS" id="PR01036">
    <property type="entry name" value="TCRTETB"/>
</dbReference>
<feature type="transmembrane region" description="Helical" evidence="7">
    <location>
        <begin position="98"/>
        <end position="119"/>
    </location>
</feature>
<keyword evidence="5 7" id="KW-1133">Transmembrane helix</keyword>
<sequence>MEYRGWVLAITSMGTFLAVVNSTSLLVALPTVMISLHTTFFVAVWILLIYSLVLTVLSPFLGREADLVGRKRIYSTGYILFFAGSTIAAVSPDPQVLILGRVVQGSGAACLFSNSLAIITDSFSGPQLGRAMAINSSVMGVGIAVGPLVGGFLSFINWRYVFVFNAPIALAGFVLSSRLLKEVKPVETGVRPDYVGSVTLSAFMTLIVLFLTVGPLEGWAHFTTVLFLLVSLVFLVLFLIMERRVRYPLINFSLFRNRRFTGSIISVLLNSITRFSAIFLLTIYFQGPLGINPLLAGILLMPYAAGLGFVSYMSPHVVKRVNDITVQTLGLAFTGASVAALFISSTGTPYYILAILMLLMGVGIGLYYTPNNSTIMLSVEPGQRGIVAGFRSLIVNMGSVVGMAIVFTIVATYVPESILGSAFLGLSVSLTETQKAAFVTGIDVSFLAAGLICLVAVPVFAVMLRRSSK</sequence>
<evidence type="ECO:0000256" key="5">
    <source>
        <dbReference type="ARBA" id="ARBA00022989"/>
    </source>
</evidence>
<dbReference type="GO" id="GO:0022857">
    <property type="term" value="F:transmembrane transporter activity"/>
    <property type="evidence" value="ECO:0007669"/>
    <property type="project" value="InterPro"/>
</dbReference>
<dbReference type="Pfam" id="PF07690">
    <property type="entry name" value="MFS_1"/>
    <property type="match status" value="1"/>
</dbReference>
<comment type="caution">
    <text evidence="9">The sequence shown here is derived from an EMBL/GenBank/DDBJ whole genome shotgun (WGS) entry which is preliminary data.</text>
</comment>
<dbReference type="RefSeq" id="WP_188680927.1">
    <property type="nucleotide sequence ID" value="NZ_BMNY01000001.1"/>
</dbReference>
<comment type="subcellular location">
    <subcellularLocation>
        <location evidence="1">Cell membrane</location>
        <topology evidence="1">Multi-pass membrane protein</topology>
    </subcellularLocation>
</comment>
<organism evidence="9 10">
    <name type="scientific">Thermogymnomonas acidicola</name>
    <dbReference type="NCBI Taxonomy" id="399579"/>
    <lineage>
        <taxon>Archaea</taxon>
        <taxon>Methanobacteriati</taxon>
        <taxon>Thermoplasmatota</taxon>
        <taxon>Thermoplasmata</taxon>
        <taxon>Thermoplasmatales</taxon>
        <taxon>Thermogymnomonas</taxon>
    </lineage>
</organism>
<dbReference type="InterPro" id="IPR036259">
    <property type="entry name" value="MFS_trans_sf"/>
</dbReference>
<keyword evidence="2" id="KW-0813">Transport</keyword>
<evidence type="ECO:0000313" key="10">
    <source>
        <dbReference type="Proteomes" id="UP000632195"/>
    </source>
</evidence>
<evidence type="ECO:0000256" key="4">
    <source>
        <dbReference type="ARBA" id="ARBA00022692"/>
    </source>
</evidence>
<dbReference type="PANTHER" id="PTHR42718:SF46">
    <property type="entry name" value="BLR6921 PROTEIN"/>
    <property type="match status" value="1"/>
</dbReference>
<name>A0AA37BRG7_9ARCH</name>
<feature type="transmembrane region" description="Helical" evidence="7">
    <location>
        <begin position="219"/>
        <end position="240"/>
    </location>
</feature>
<feature type="transmembrane region" description="Helical" evidence="7">
    <location>
        <begin position="192"/>
        <end position="213"/>
    </location>
</feature>
<dbReference type="GO" id="GO:0005886">
    <property type="term" value="C:plasma membrane"/>
    <property type="evidence" value="ECO:0007669"/>
    <property type="project" value="UniProtKB-SubCell"/>
</dbReference>
<dbReference type="PANTHER" id="PTHR42718">
    <property type="entry name" value="MAJOR FACILITATOR SUPERFAMILY MULTIDRUG TRANSPORTER MFSC"/>
    <property type="match status" value="1"/>
</dbReference>
<dbReference type="CDD" id="cd17321">
    <property type="entry name" value="MFS_MMR_MDR_like"/>
    <property type="match status" value="1"/>
</dbReference>